<dbReference type="Pfam" id="PF16508">
    <property type="entry name" value="NIBRIN_BRCT_II"/>
    <property type="match status" value="1"/>
</dbReference>
<dbReference type="Gene3D" id="3.40.50.10980">
    <property type="entry name" value="Nibrin, BRCT2 domain"/>
    <property type="match status" value="1"/>
</dbReference>
<evidence type="ECO:0000256" key="5">
    <source>
        <dbReference type="ARBA" id="ARBA00023204"/>
    </source>
</evidence>
<dbReference type="InterPro" id="IPR043014">
    <property type="entry name" value="Nibrin_BRCT2_sf"/>
</dbReference>
<evidence type="ECO:0000256" key="4">
    <source>
        <dbReference type="ARBA" id="ARBA00022763"/>
    </source>
</evidence>
<keyword evidence="11" id="KW-1185">Reference proteome</keyword>
<dbReference type="GO" id="GO:0003684">
    <property type="term" value="F:damaged DNA binding"/>
    <property type="evidence" value="ECO:0007669"/>
    <property type="project" value="TreeGrafter"/>
</dbReference>
<dbReference type="AlphaFoldDB" id="A0A0L7LHJ5"/>
<dbReference type="PROSITE" id="PS50006">
    <property type="entry name" value="FHA_DOMAIN"/>
    <property type="match status" value="1"/>
</dbReference>
<sequence>MWFITADNDQRVLYIIPHKSELTIGRSPDPQICDFAIQDDPSISRKHATLVALDEGLFLTDLGSRYGTSVNNSAKLEVNNKVKLASTDVIKFGKMTSVWKVNEVSFVTCTSTLKGENLQTVKQNLSKIGGILKNDWEDSCKYLTMPAITLTIKVVLALVQGSYIVTTQFWNKCVEAINNKEALPDPKKYTPEILESTLNKDIVSFLPNKNRSNLFAGKKFIFFSKRQFDMYKNVLAKSSATPLLLSESQFTKSMLSNEEVVMIQYNITSTSQETEAQKNQITEIITYLKTKGKRVVADAEIGLAILYCSTTKYCNPAFNFPSEVVKQAPVQSSNKILAQETQDEAGGKCNKAHVVINESLTNDDNKSKRKLSEISDDEPTSSANKKVAGDVMKDNRSAKRKHADEDDDGEDGSLNPCKKVVVGQEEDFFNFITPASKNDTNDTANKLNLAMPQKRKADFDADEDLFNFVQGENSENTPKRSMFEENKTVETKTIKTETNISAQDIVAMRGAKLEELEKDNLNFINANNIKKEFDDQLNEKMNLLDIGSIVVTIKKELIVKKEPLEIEEQDVGVKNFKKFKKVWPLKMQVTIIPKSSMHSITAEGFQDSVMANNVA</sequence>
<dbReference type="Gene3D" id="3.40.50.10190">
    <property type="entry name" value="BRCT domain"/>
    <property type="match status" value="1"/>
</dbReference>
<dbReference type="SMART" id="SM00240">
    <property type="entry name" value="FHA"/>
    <property type="match status" value="1"/>
</dbReference>
<evidence type="ECO:0000313" key="10">
    <source>
        <dbReference type="EMBL" id="KOB74885.1"/>
    </source>
</evidence>
<dbReference type="CDD" id="cd17741">
    <property type="entry name" value="BRCT_nibrin"/>
    <property type="match status" value="1"/>
</dbReference>
<dbReference type="SUPFAM" id="SSF52113">
    <property type="entry name" value="BRCT domain"/>
    <property type="match status" value="1"/>
</dbReference>
<name>A0A0L7LHJ5_OPEBR</name>
<evidence type="ECO:0000259" key="9">
    <source>
        <dbReference type="PROSITE" id="PS50006"/>
    </source>
</evidence>
<evidence type="ECO:0000313" key="11">
    <source>
        <dbReference type="Proteomes" id="UP000037510"/>
    </source>
</evidence>
<evidence type="ECO:0000256" key="1">
    <source>
        <dbReference type="ARBA" id="ARBA00004123"/>
    </source>
</evidence>
<dbReference type="FunFam" id="3.40.50.10980:FF:000001">
    <property type="entry name" value="Nibrin"/>
    <property type="match status" value="1"/>
</dbReference>
<dbReference type="InterPro" id="IPR000253">
    <property type="entry name" value="FHA_dom"/>
</dbReference>
<dbReference type="STRING" id="104452.A0A0L7LHJ5"/>
<feature type="region of interest" description="Disordered" evidence="8">
    <location>
        <begin position="360"/>
        <end position="415"/>
    </location>
</feature>
<dbReference type="CDD" id="cd22667">
    <property type="entry name" value="FHA_NBN"/>
    <property type="match status" value="1"/>
</dbReference>
<dbReference type="InterPro" id="IPR008984">
    <property type="entry name" value="SMAD_FHA_dom_sf"/>
</dbReference>
<dbReference type="GO" id="GO:0007095">
    <property type="term" value="P:mitotic G2 DNA damage checkpoint signaling"/>
    <property type="evidence" value="ECO:0007669"/>
    <property type="project" value="InterPro"/>
</dbReference>
<keyword evidence="5" id="KW-0234">DNA repair</keyword>
<evidence type="ECO:0000256" key="8">
    <source>
        <dbReference type="SAM" id="MobiDB-lite"/>
    </source>
</evidence>
<feature type="compositionally biased region" description="Basic and acidic residues" evidence="8">
    <location>
        <begin position="387"/>
        <end position="397"/>
    </location>
</feature>
<dbReference type="PANTHER" id="PTHR12162:SF0">
    <property type="entry name" value="NIBRIN"/>
    <property type="match status" value="1"/>
</dbReference>
<evidence type="ECO:0000256" key="2">
    <source>
        <dbReference type="ARBA" id="ARBA00004286"/>
    </source>
</evidence>
<organism evidence="10 11">
    <name type="scientific">Operophtera brumata</name>
    <name type="common">Winter moth</name>
    <name type="synonym">Phalaena brumata</name>
    <dbReference type="NCBI Taxonomy" id="104452"/>
    <lineage>
        <taxon>Eukaryota</taxon>
        <taxon>Metazoa</taxon>
        <taxon>Ecdysozoa</taxon>
        <taxon>Arthropoda</taxon>
        <taxon>Hexapoda</taxon>
        <taxon>Insecta</taxon>
        <taxon>Pterygota</taxon>
        <taxon>Neoptera</taxon>
        <taxon>Endopterygota</taxon>
        <taxon>Lepidoptera</taxon>
        <taxon>Glossata</taxon>
        <taxon>Ditrysia</taxon>
        <taxon>Geometroidea</taxon>
        <taxon>Geometridae</taxon>
        <taxon>Larentiinae</taxon>
        <taxon>Operophtera</taxon>
    </lineage>
</organism>
<dbReference type="GO" id="GO:0000724">
    <property type="term" value="P:double-strand break repair via homologous recombination"/>
    <property type="evidence" value="ECO:0007669"/>
    <property type="project" value="TreeGrafter"/>
</dbReference>
<reference evidence="10 11" key="1">
    <citation type="journal article" date="2015" name="Genome Biol. Evol.">
        <title>The genome of winter moth (Operophtera brumata) provides a genomic perspective on sexual dimorphism and phenology.</title>
        <authorList>
            <person name="Derks M.F."/>
            <person name="Smit S."/>
            <person name="Salis L."/>
            <person name="Schijlen E."/>
            <person name="Bossers A."/>
            <person name="Mateman C."/>
            <person name="Pijl A.S."/>
            <person name="de Ridder D."/>
            <person name="Groenen M.A."/>
            <person name="Visser M.E."/>
            <person name="Megens H.J."/>
        </authorList>
    </citation>
    <scope>NUCLEOTIDE SEQUENCE [LARGE SCALE GENOMIC DNA]</scope>
    <source>
        <strain evidence="10">WM2013NL</strain>
        <tissue evidence="10">Head and thorax</tissue>
    </source>
</reference>
<comment type="caution">
    <text evidence="10">The sequence shown here is derived from an EMBL/GenBank/DDBJ whole genome shotgun (WGS) entry which is preliminary data.</text>
</comment>
<gene>
    <name evidence="10" type="ORF">OBRU01_08605</name>
</gene>
<evidence type="ECO:0000256" key="6">
    <source>
        <dbReference type="ARBA" id="ARBA00023242"/>
    </source>
</evidence>
<dbReference type="InterPro" id="IPR032429">
    <property type="entry name" value="Nibrin_BRCT2"/>
</dbReference>
<feature type="compositionally biased region" description="Basic and acidic residues" evidence="8">
    <location>
        <begin position="363"/>
        <end position="373"/>
    </location>
</feature>
<evidence type="ECO:0000256" key="3">
    <source>
        <dbReference type="ARBA" id="ARBA00022454"/>
    </source>
</evidence>
<dbReference type="Proteomes" id="UP000037510">
    <property type="component" value="Unassembled WGS sequence"/>
</dbReference>
<evidence type="ECO:0000256" key="7">
    <source>
        <dbReference type="ARBA" id="ARBA00044757"/>
    </source>
</evidence>
<protein>
    <submittedName>
        <fullName evidence="10">Nibrin</fullName>
    </submittedName>
</protein>
<comment type="subcellular location">
    <subcellularLocation>
        <location evidence="2">Chromosome</location>
    </subcellularLocation>
    <subcellularLocation>
        <location evidence="1">Nucleus</location>
    </subcellularLocation>
</comment>
<feature type="domain" description="FHA" evidence="9">
    <location>
        <begin position="22"/>
        <end position="75"/>
    </location>
</feature>
<dbReference type="Gene3D" id="2.60.200.20">
    <property type="match status" value="1"/>
</dbReference>
<proteinExistence type="inferred from homology"/>
<dbReference type="InterPro" id="IPR040227">
    <property type="entry name" value="Nibrin-rel"/>
</dbReference>
<dbReference type="SUPFAM" id="SSF49879">
    <property type="entry name" value="SMAD/FHA domain"/>
    <property type="match status" value="1"/>
</dbReference>
<dbReference type="InterPro" id="IPR036420">
    <property type="entry name" value="BRCT_dom_sf"/>
</dbReference>
<keyword evidence="3" id="KW-0158">Chromosome</keyword>
<dbReference type="GO" id="GO:0005694">
    <property type="term" value="C:chromosome"/>
    <property type="evidence" value="ECO:0007669"/>
    <property type="project" value="UniProtKB-SubCell"/>
</dbReference>
<dbReference type="EMBL" id="JTDY01001100">
    <property type="protein sequence ID" value="KOB74885.1"/>
    <property type="molecule type" value="Genomic_DNA"/>
</dbReference>
<dbReference type="Pfam" id="PF00498">
    <property type="entry name" value="FHA"/>
    <property type="match status" value="1"/>
</dbReference>
<keyword evidence="6" id="KW-0539">Nucleus</keyword>
<dbReference type="GO" id="GO:0030870">
    <property type="term" value="C:Mre11 complex"/>
    <property type="evidence" value="ECO:0007669"/>
    <property type="project" value="InterPro"/>
</dbReference>
<dbReference type="PANTHER" id="PTHR12162">
    <property type="entry name" value="NIBRIN-RELATED"/>
    <property type="match status" value="1"/>
</dbReference>
<accession>A0A0L7LHJ5</accession>
<keyword evidence="4" id="KW-0227">DNA damage</keyword>
<comment type="similarity">
    <text evidence="7">Belongs to the Nibrin family.</text>
</comment>